<dbReference type="RefSeq" id="WP_005979935.1">
    <property type="nucleotide sequence ID" value="NZ_BAABXY010000001.1"/>
</dbReference>
<dbReference type="KEGG" id="ful:C4N20_15450"/>
<gene>
    <name evidence="1" type="ORF">NCTC12112_01668</name>
</gene>
<dbReference type="AlphaFoldDB" id="A0AAX2JBA8"/>
<evidence type="ECO:0008006" key="3">
    <source>
        <dbReference type="Google" id="ProtNLM"/>
    </source>
</evidence>
<dbReference type="Proteomes" id="UP000249008">
    <property type="component" value="Chromosome 1"/>
</dbReference>
<dbReference type="EMBL" id="LS483487">
    <property type="protein sequence ID" value="SQJ03906.1"/>
    <property type="molecule type" value="Genomic_DNA"/>
</dbReference>
<evidence type="ECO:0000313" key="2">
    <source>
        <dbReference type="Proteomes" id="UP000249008"/>
    </source>
</evidence>
<protein>
    <recommendedName>
        <fullName evidence="3">[FeFe] hydrogenase H-cluster maturation GTPase HydF</fullName>
    </recommendedName>
</protein>
<evidence type="ECO:0000313" key="1">
    <source>
        <dbReference type="EMBL" id="SQJ03906.1"/>
    </source>
</evidence>
<organism evidence="1 2">
    <name type="scientific">Fusobacterium ulcerans</name>
    <dbReference type="NCBI Taxonomy" id="861"/>
    <lineage>
        <taxon>Bacteria</taxon>
        <taxon>Fusobacteriati</taxon>
        <taxon>Fusobacteriota</taxon>
        <taxon>Fusobacteriia</taxon>
        <taxon>Fusobacteriales</taxon>
        <taxon>Fusobacteriaceae</taxon>
        <taxon>Fusobacterium</taxon>
    </lineage>
</organism>
<name>A0AAX2JBA8_9FUSO</name>
<accession>A0AAX2JBA8</accession>
<proteinExistence type="predicted"/>
<dbReference type="GeneID" id="78456223"/>
<sequence length="346" mass="38482">MMDTYDLLKDYKRVSIIGMEKNVGKTTVLNQLIEDIGTKKIVGLTSIGRDGEDTDVVTNTHKPRIYVFPGTLVATARDCLRNCDITKEILYTTDFSTPMGNIIIMRAISAGYVDIAGPSYNAQIKKILDIMESFGSELSLVDGALSRKGSAVGDVTEATILATGAALSLDMGKVIEETANTVSLLTLPSLEDKELKDKINKIFQDARVGIIYNDGEVKTLEGMGPLESNDEIKNYLNDRIQAIAVRGAITKKFIEILIKNRGNFKNIKLIAKDGTKVFVDFLTQKKLEASSVELRVMNTINLLFVTCNPRSPLGYEFPKDKFKKFLEEKIKYKVVDVVGERNEIYR</sequence>
<reference evidence="1 2" key="1">
    <citation type="submission" date="2018-06" db="EMBL/GenBank/DDBJ databases">
        <authorList>
            <consortium name="Pathogen Informatics"/>
            <person name="Doyle S."/>
        </authorList>
    </citation>
    <scope>NUCLEOTIDE SEQUENCE [LARGE SCALE GENOMIC DNA]</scope>
    <source>
        <strain evidence="1 2">NCTC12112</strain>
    </source>
</reference>